<evidence type="ECO:0000256" key="1">
    <source>
        <dbReference type="ARBA" id="ARBA00022475"/>
    </source>
</evidence>
<dbReference type="Proteomes" id="UP000062788">
    <property type="component" value="Unassembled WGS sequence"/>
</dbReference>
<evidence type="ECO:0000256" key="3">
    <source>
        <dbReference type="ARBA" id="ARBA00022989"/>
    </source>
</evidence>
<name>A0A103E297_9BURK</name>
<comment type="similarity">
    <text evidence="6 7">Belongs to the FliO/MopB family.</text>
</comment>
<dbReference type="InterPro" id="IPR052205">
    <property type="entry name" value="FliO/MopB"/>
</dbReference>
<dbReference type="PANTHER" id="PTHR38766">
    <property type="entry name" value="FLAGELLAR PROTEIN FLIO"/>
    <property type="match status" value="1"/>
</dbReference>
<keyword evidence="2 7" id="KW-0812">Transmembrane</keyword>
<feature type="region of interest" description="Disordered" evidence="8">
    <location>
        <begin position="178"/>
        <end position="197"/>
    </location>
</feature>
<evidence type="ECO:0000256" key="6">
    <source>
        <dbReference type="ARBA" id="ARBA00037937"/>
    </source>
</evidence>
<evidence type="ECO:0000313" key="10">
    <source>
        <dbReference type="Proteomes" id="UP000062788"/>
    </source>
</evidence>
<dbReference type="GO" id="GO:0009425">
    <property type="term" value="C:bacterial-type flagellum basal body"/>
    <property type="evidence" value="ECO:0007669"/>
    <property type="project" value="UniProtKB-SubCell"/>
</dbReference>
<evidence type="ECO:0000256" key="2">
    <source>
        <dbReference type="ARBA" id="ARBA00022692"/>
    </source>
</evidence>
<keyword evidence="10" id="KW-1185">Reference proteome</keyword>
<keyword evidence="3 7" id="KW-1133">Transmembrane helix</keyword>
<keyword evidence="4 7" id="KW-0472">Membrane</keyword>
<dbReference type="PANTHER" id="PTHR38766:SF1">
    <property type="entry name" value="FLAGELLAR PROTEIN FLIO"/>
    <property type="match status" value="1"/>
</dbReference>
<reference evidence="9 10" key="1">
    <citation type="submission" date="2015-11" db="EMBL/GenBank/DDBJ databases">
        <title>Expanding the genomic diversity of Burkholderia species for the development of highly accurate diagnostics.</title>
        <authorList>
            <person name="Sahl J."/>
            <person name="Keim P."/>
            <person name="Wagner D."/>
        </authorList>
    </citation>
    <scope>NUCLEOTIDE SEQUENCE [LARGE SCALE GENOMIC DNA]</scope>
    <source>
        <strain evidence="9 10">TSV85</strain>
    </source>
</reference>
<feature type="transmembrane region" description="Helical" evidence="7">
    <location>
        <begin position="43"/>
        <end position="65"/>
    </location>
</feature>
<dbReference type="NCBIfam" id="TIGR03500">
    <property type="entry name" value="FliO_TIGR"/>
    <property type="match status" value="1"/>
</dbReference>
<proteinExistence type="inferred from homology"/>
<evidence type="ECO:0000313" key="9">
    <source>
        <dbReference type="EMBL" id="KVE27042.1"/>
    </source>
</evidence>
<accession>A0A103E297</accession>
<feature type="compositionally biased region" description="Low complexity" evidence="8">
    <location>
        <begin position="178"/>
        <end position="190"/>
    </location>
</feature>
<organism evidence="9 10">
    <name type="scientific">Burkholderia singularis</name>
    <dbReference type="NCBI Taxonomy" id="1503053"/>
    <lineage>
        <taxon>Bacteria</taxon>
        <taxon>Pseudomonadati</taxon>
        <taxon>Pseudomonadota</taxon>
        <taxon>Betaproteobacteria</taxon>
        <taxon>Burkholderiales</taxon>
        <taxon>Burkholderiaceae</taxon>
        <taxon>Burkholderia</taxon>
        <taxon>pseudomallei group</taxon>
    </lineage>
</organism>
<evidence type="ECO:0000256" key="5">
    <source>
        <dbReference type="ARBA" id="ARBA00023143"/>
    </source>
</evidence>
<gene>
    <name evidence="9" type="ORF">WS67_13505</name>
</gene>
<dbReference type="GO" id="GO:0005886">
    <property type="term" value="C:plasma membrane"/>
    <property type="evidence" value="ECO:0007669"/>
    <property type="project" value="UniProtKB-SubCell"/>
</dbReference>
<keyword evidence="1 7" id="KW-1003">Cell membrane</keyword>
<protein>
    <recommendedName>
        <fullName evidence="7">Flagellar protein</fullName>
    </recommendedName>
</protein>
<dbReference type="InterPro" id="IPR022781">
    <property type="entry name" value="Flagellar_biosynth_FliO"/>
</dbReference>
<dbReference type="Pfam" id="PF04347">
    <property type="entry name" value="FliO"/>
    <property type="match status" value="1"/>
</dbReference>
<dbReference type="EMBL" id="LOWA01000032">
    <property type="protein sequence ID" value="KVE27042.1"/>
    <property type="molecule type" value="Genomic_DNA"/>
</dbReference>
<sequence length="222" mass="21152">MFGAAVPRAFAASVASLDTVNHASPLASSVVAGSAAPSLGAGAVLQTLVALALVIGAVFGCAWLARRFGFQPARGGNVALKVVASVAVGGKERVTIVAIGDTSLVLGVAPGNVRLLHALSAPAASPAGGAHPANLAGAAIGGVAAGGAAERTLDAAGMSSPGATSCVASADADGSAASAGGAVSPASASPHRPTLAGASAQRFRDALLEVAAKRFRMGGESR</sequence>
<dbReference type="AlphaFoldDB" id="A0A103E297"/>
<comment type="caution">
    <text evidence="9">The sequence shown here is derived from an EMBL/GenBank/DDBJ whole genome shotgun (WGS) entry which is preliminary data.</text>
</comment>
<evidence type="ECO:0000256" key="7">
    <source>
        <dbReference type="RuleBase" id="RU362064"/>
    </source>
</evidence>
<keyword evidence="5 7" id="KW-0975">Bacterial flagellum</keyword>
<evidence type="ECO:0000256" key="4">
    <source>
        <dbReference type="ARBA" id="ARBA00023136"/>
    </source>
</evidence>
<comment type="subcellular location">
    <subcellularLocation>
        <location evidence="7">Cell membrane</location>
    </subcellularLocation>
    <subcellularLocation>
        <location evidence="7">Bacterial flagellum basal body</location>
    </subcellularLocation>
</comment>
<evidence type="ECO:0000256" key="8">
    <source>
        <dbReference type="SAM" id="MobiDB-lite"/>
    </source>
</evidence>
<dbReference type="GO" id="GO:0044781">
    <property type="term" value="P:bacterial-type flagellum organization"/>
    <property type="evidence" value="ECO:0007669"/>
    <property type="project" value="UniProtKB-UniRule"/>
</dbReference>